<evidence type="ECO:0000256" key="9">
    <source>
        <dbReference type="ARBA" id="ARBA00022832"/>
    </source>
</evidence>
<evidence type="ECO:0000256" key="5">
    <source>
        <dbReference type="ARBA" id="ARBA00013191"/>
    </source>
</evidence>
<evidence type="ECO:0000256" key="2">
    <source>
        <dbReference type="ARBA" id="ARBA00005194"/>
    </source>
</evidence>
<keyword evidence="8 18" id="KW-0808">Transferase</keyword>
<dbReference type="GO" id="GO:0006633">
    <property type="term" value="P:fatty acid biosynthetic process"/>
    <property type="evidence" value="ECO:0007669"/>
    <property type="project" value="UniProtKB-KW"/>
</dbReference>
<evidence type="ECO:0000256" key="10">
    <source>
        <dbReference type="ARBA" id="ARBA00023098"/>
    </source>
</evidence>
<dbReference type="InterPro" id="IPR014031">
    <property type="entry name" value="Ketoacyl_synth_C"/>
</dbReference>
<dbReference type="STRING" id="336292.SAMN05660710_00310"/>
<dbReference type="PROSITE" id="PS00606">
    <property type="entry name" value="KS3_1"/>
    <property type="match status" value="1"/>
</dbReference>
<evidence type="ECO:0000313" key="21">
    <source>
        <dbReference type="Proteomes" id="UP000199502"/>
    </source>
</evidence>
<dbReference type="RefSeq" id="WP_090739742.1">
    <property type="nucleotide sequence ID" value="NZ_FMVT01000001.1"/>
</dbReference>
<comment type="subcellular location">
    <subcellularLocation>
        <location evidence="1">Cytoplasm</location>
    </subcellularLocation>
</comment>
<dbReference type="AlphaFoldDB" id="A0A1G5BWS9"/>
<evidence type="ECO:0000256" key="8">
    <source>
        <dbReference type="ARBA" id="ARBA00022679"/>
    </source>
</evidence>
<dbReference type="GO" id="GO:0004315">
    <property type="term" value="F:3-oxoacyl-[acyl-carrier-protein] synthase activity"/>
    <property type="evidence" value="ECO:0007669"/>
    <property type="project" value="UniProtKB-EC"/>
</dbReference>
<keyword evidence="7" id="KW-0444">Lipid biosynthesis</keyword>
<dbReference type="InterPro" id="IPR016039">
    <property type="entry name" value="Thiolase-like"/>
</dbReference>
<comment type="pathway">
    <text evidence="2">Lipid metabolism; fatty acid biosynthesis.</text>
</comment>
<dbReference type="NCBIfam" id="NF005589">
    <property type="entry name" value="PRK07314.1"/>
    <property type="match status" value="1"/>
</dbReference>
<organism evidence="20 21">
    <name type="scientific">Paracoccus tibetensis</name>
    <dbReference type="NCBI Taxonomy" id="336292"/>
    <lineage>
        <taxon>Bacteria</taxon>
        <taxon>Pseudomonadati</taxon>
        <taxon>Pseudomonadota</taxon>
        <taxon>Alphaproteobacteria</taxon>
        <taxon>Rhodobacterales</taxon>
        <taxon>Paracoccaceae</taxon>
        <taxon>Paracoccus</taxon>
    </lineage>
</organism>
<dbReference type="OrthoDB" id="9808669at2"/>
<keyword evidence="21" id="KW-1185">Reference proteome</keyword>
<evidence type="ECO:0000256" key="1">
    <source>
        <dbReference type="ARBA" id="ARBA00004496"/>
    </source>
</evidence>
<dbReference type="InterPro" id="IPR000794">
    <property type="entry name" value="Beta-ketoacyl_synthase"/>
</dbReference>
<dbReference type="NCBIfam" id="NF005935">
    <property type="entry name" value="PRK07967.1"/>
    <property type="match status" value="1"/>
</dbReference>
<dbReference type="InterPro" id="IPR014030">
    <property type="entry name" value="Ketoacyl_synth_N"/>
</dbReference>
<evidence type="ECO:0000256" key="16">
    <source>
        <dbReference type="ARBA" id="ARBA00048121"/>
    </source>
</evidence>
<comment type="subunit">
    <text evidence="4">Homodimer.</text>
</comment>
<evidence type="ECO:0000256" key="7">
    <source>
        <dbReference type="ARBA" id="ARBA00022516"/>
    </source>
</evidence>
<dbReference type="SMART" id="SM00825">
    <property type="entry name" value="PKS_KS"/>
    <property type="match status" value="1"/>
</dbReference>
<comment type="catalytic activity">
    <reaction evidence="16">
        <text>(3Z)-decenoyl-[ACP] + malonyl-[ACP] + H(+) = 3-oxo-(5Z)-dodecenoyl-[ACP] + holo-[ACP] + CO2</text>
        <dbReference type="Rhea" id="RHEA:54940"/>
        <dbReference type="Rhea" id="RHEA-COMP:9623"/>
        <dbReference type="Rhea" id="RHEA-COMP:9685"/>
        <dbReference type="Rhea" id="RHEA-COMP:9927"/>
        <dbReference type="Rhea" id="RHEA-COMP:14042"/>
        <dbReference type="ChEBI" id="CHEBI:15378"/>
        <dbReference type="ChEBI" id="CHEBI:16526"/>
        <dbReference type="ChEBI" id="CHEBI:64479"/>
        <dbReference type="ChEBI" id="CHEBI:78449"/>
        <dbReference type="ChEBI" id="CHEBI:78798"/>
        <dbReference type="ChEBI" id="CHEBI:138410"/>
    </reaction>
    <physiologicalReaction direction="left-to-right" evidence="16">
        <dbReference type="Rhea" id="RHEA:54941"/>
    </physiologicalReaction>
</comment>
<gene>
    <name evidence="20" type="ORF">SAMN05660710_00310</name>
</gene>
<dbReference type="PROSITE" id="PS52004">
    <property type="entry name" value="KS3_2"/>
    <property type="match status" value="1"/>
</dbReference>
<dbReference type="Pfam" id="PF02801">
    <property type="entry name" value="Ketoacyl-synt_C"/>
    <property type="match status" value="1"/>
</dbReference>
<evidence type="ECO:0000256" key="18">
    <source>
        <dbReference type="RuleBase" id="RU003694"/>
    </source>
</evidence>
<reference evidence="20 21" key="1">
    <citation type="submission" date="2016-10" db="EMBL/GenBank/DDBJ databases">
        <authorList>
            <person name="de Groot N.N."/>
        </authorList>
    </citation>
    <scope>NUCLEOTIDE SEQUENCE [LARGE SCALE GENOMIC DNA]</scope>
    <source>
        <strain evidence="20 21">CGMCC 1.8925</strain>
    </source>
</reference>
<dbReference type="FunFam" id="3.40.47.10:FF:000006">
    <property type="entry name" value="3-oxoacyl-[acyl-carrier-protein] synthase I"/>
    <property type="match status" value="1"/>
</dbReference>
<dbReference type="InterPro" id="IPR018201">
    <property type="entry name" value="Ketoacyl_synth_AS"/>
</dbReference>
<feature type="domain" description="Ketosynthase family 3 (KS3)" evidence="19">
    <location>
        <begin position="1"/>
        <end position="406"/>
    </location>
</feature>
<keyword evidence="12" id="KW-0012">Acyltransferase</keyword>
<dbReference type="EC" id="2.3.1.41" evidence="5"/>
<evidence type="ECO:0000256" key="14">
    <source>
        <dbReference type="ARBA" id="ARBA00041620"/>
    </source>
</evidence>
<dbReference type="EMBL" id="FMVT01000001">
    <property type="protein sequence ID" value="SCX94625.1"/>
    <property type="molecule type" value="Genomic_DNA"/>
</dbReference>
<dbReference type="PANTHER" id="PTHR11712:SF306">
    <property type="entry name" value="3-OXOACYL-[ACYL-CARRIER-PROTEIN] SYNTHASE 1"/>
    <property type="match status" value="1"/>
</dbReference>
<evidence type="ECO:0000313" key="20">
    <source>
        <dbReference type="EMBL" id="SCX94625.1"/>
    </source>
</evidence>
<dbReference type="SUPFAM" id="SSF53901">
    <property type="entry name" value="Thiolase-like"/>
    <property type="match status" value="2"/>
</dbReference>
<dbReference type="GO" id="GO:0005829">
    <property type="term" value="C:cytosol"/>
    <property type="evidence" value="ECO:0007669"/>
    <property type="project" value="TreeGrafter"/>
</dbReference>
<comment type="catalytic activity">
    <reaction evidence="17">
        <text>a fatty acyl-[ACP] + malonyl-[ACP] + H(+) = a 3-oxoacyl-[ACP] + holo-[ACP] + CO2</text>
        <dbReference type="Rhea" id="RHEA:22836"/>
        <dbReference type="Rhea" id="RHEA-COMP:9623"/>
        <dbReference type="Rhea" id="RHEA-COMP:9685"/>
        <dbReference type="Rhea" id="RHEA-COMP:9916"/>
        <dbReference type="Rhea" id="RHEA-COMP:14125"/>
        <dbReference type="ChEBI" id="CHEBI:15378"/>
        <dbReference type="ChEBI" id="CHEBI:16526"/>
        <dbReference type="ChEBI" id="CHEBI:64479"/>
        <dbReference type="ChEBI" id="CHEBI:78449"/>
        <dbReference type="ChEBI" id="CHEBI:78776"/>
        <dbReference type="ChEBI" id="CHEBI:138651"/>
        <dbReference type="EC" id="2.3.1.41"/>
    </reaction>
    <physiologicalReaction direction="left-to-right" evidence="17">
        <dbReference type="Rhea" id="RHEA:22837"/>
    </physiologicalReaction>
</comment>
<proteinExistence type="inferred from homology"/>
<evidence type="ECO:0000256" key="13">
    <source>
        <dbReference type="ARBA" id="ARBA00039450"/>
    </source>
</evidence>
<comment type="similarity">
    <text evidence="3 18">Belongs to the thiolase-like superfamily. Beta-ketoacyl-ACP synthases family.</text>
</comment>
<evidence type="ECO:0000256" key="4">
    <source>
        <dbReference type="ARBA" id="ARBA00011738"/>
    </source>
</evidence>
<name>A0A1G5BWS9_9RHOB</name>
<keyword evidence="10" id="KW-0443">Lipid metabolism</keyword>
<evidence type="ECO:0000256" key="17">
    <source>
        <dbReference type="ARBA" id="ARBA00048506"/>
    </source>
</evidence>
<keyword evidence="11" id="KW-0275">Fatty acid biosynthesis</keyword>
<dbReference type="Gene3D" id="3.40.47.10">
    <property type="match status" value="2"/>
</dbReference>
<evidence type="ECO:0000256" key="12">
    <source>
        <dbReference type="ARBA" id="ARBA00023315"/>
    </source>
</evidence>
<dbReference type="Pfam" id="PF00109">
    <property type="entry name" value="ketoacyl-synt"/>
    <property type="match status" value="1"/>
</dbReference>
<sequence>MRRVVITGLGIVSPIGNNADEVTESLRAGRSGIVFAPEYAEHGFRSQIHGMPQIKLEDHVDKRNLRFMGPGAAYNFIAMEQAIKDSGLEENDVSNPRTGLIMGSGGPSTSNFFEAHQIVIEKGSPKRMGPFMVTRCMSSTNSACLATPFKIKGVNYSITSACATSAHCIGSGVEQIQMGKQDIVFAGGGEELDWTLSCLFDAMGAMSSKYNDTPEAASRPYDATRDGFVIAGGGGVVVLEELEHAKARGARIYAEVTGYGATSDGYDMVAPSGEGGERAMRVALETLPEGRKISYINAHGTSTPVGDIGEVKAIRRIWGEGATPPISSTKSLTGHSLGATGVHEAIYSLLMLQGDFIAASANVGTLDPEIAPGEIATSRVDDAGLDSVLSNSFGFGGTNATLVMSRYRD</sequence>
<keyword evidence="9" id="KW-0276">Fatty acid metabolism</keyword>
<protein>
    <recommendedName>
        <fullName evidence="13">3-oxoacyl-[acyl-carrier-protein] synthase 1</fullName>
        <ecNumber evidence="5">2.3.1.41</ecNumber>
    </recommendedName>
    <alternativeName>
        <fullName evidence="14">3-oxoacyl-[acyl-carrier-protein] synthase I</fullName>
    </alternativeName>
    <alternativeName>
        <fullName evidence="15">Beta-ketoacyl-ACP synthase I</fullName>
    </alternativeName>
</protein>
<dbReference type="CDD" id="cd00834">
    <property type="entry name" value="KAS_I_II"/>
    <property type="match status" value="1"/>
</dbReference>
<evidence type="ECO:0000259" key="19">
    <source>
        <dbReference type="PROSITE" id="PS52004"/>
    </source>
</evidence>
<evidence type="ECO:0000256" key="15">
    <source>
        <dbReference type="ARBA" id="ARBA00042143"/>
    </source>
</evidence>
<evidence type="ECO:0000256" key="3">
    <source>
        <dbReference type="ARBA" id="ARBA00008467"/>
    </source>
</evidence>
<accession>A0A1G5BWS9</accession>
<dbReference type="Proteomes" id="UP000199502">
    <property type="component" value="Unassembled WGS sequence"/>
</dbReference>
<dbReference type="InterPro" id="IPR020841">
    <property type="entry name" value="PKS_Beta-ketoAc_synthase_dom"/>
</dbReference>
<evidence type="ECO:0000256" key="11">
    <source>
        <dbReference type="ARBA" id="ARBA00023160"/>
    </source>
</evidence>
<keyword evidence="6" id="KW-0963">Cytoplasm</keyword>
<evidence type="ECO:0000256" key="6">
    <source>
        <dbReference type="ARBA" id="ARBA00022490"/>
    </source>
</evidence>
<dbReference type="PANTHER" id="PTHR11712">
    <property type="entry name" value="POLYKETIDE SYNTHASE-RELATED"/>
    <property type="match status" value="1"/>
</dbReference>